<dbReference type="InterPro" id="IPR036264">
    <property type="entry name" value="Bact_exopeptidase_dim_dom"/>
</dbReference>
<gene>
    <name evidence="4" type="ORF">IAA17_05650</name>
</gene>
<dbReference type="Gene3D" id="3.30.70.360">
    <property type="match status" value="1"/>
</dbReference>
<dbReference type="NCBIfam" id="TIGR01891">
    <property type="entry name" value="amidohydrolases"/>
    <property type="match status" value="1"/>
</dbReference>
<feature type="domain" description="Peptidase M20 dimerisation" evidence="3">
    <location>
        <begin position="188"/>
        <end position="285"/>
    </location>
</feature>
<proteinExistence type="predicted"/>
<dbReference type="FunFam" id="3.30.70.360:FF:000001">
    <property type="entry name" value="N-acetyldiaminopimelate deacetylase"/>
    <property type="match status" value="1"/>
</dbReference>
<evidence type="ECO:0000256" key="2">
    <source>
        <dbReference type="PIRSR" id="PIRSR005962-1"/>
    </source>
</evidence>
<dbReference type="GO" id="GO:0050118">
    <property type="term" value="F:N-acetyldiaminopimelate deacetylase activity"/>
    <property type="evidence" value="ECO:0007669"/>
    <property type="project" value="UniProtKB-ARBA"/>
</dbReference>
<dbReference type="InterPro" id="IPR011650">
    <property type="entry name" value="Peptidase_M20_dimer"/>
</dbReference>
<dbReference type="InterPro" id="IPR017439">
    <property type="entry name" value="Amidohydrolase"/>
</dbReference>
<sequence>MNEIKLLIDGMKEELKEIRRYFHSHPELSNQETGTSDQICRYLDQWGVEYERGIAGTGIVAVVRGEKPGKTVGIRADMDALPIEEANDVPYRSQTPGVMHACGHDAHITVLLGAAKVFSSIREELSGNVKFFFQPAEETTGGAQRMIEAGCLENPHVDYVLGLHVSSRYEAGSVGIRYGNMMAASDEFAIVLNGKSCHGAHPDLGNDVMVAAGAVLAGLQTLVSRNLSPVNPAVCTVGKIQGGTAGNIICDRLRMDGILRSLDPETRQFLRDRLTAMAENTAKAYGSTAEVIFHSSYPALINDDRIVDAVKETACQVLGSDHVTAEREPDLGTEDFSYFAQERPACFWHLGCADFSEGIDADLHNCRFDIDEDCLAVGVEIQVRAALRLMEEE</sequence>
<reference evidence="4" key="1">
    <citation type="journal article" date="2021" name="PeerJ">
        <title>Extensive microbial diversity within the chicken gut microbiome revealed by metagenomics and culture.</title>
        <authorList>
            <person name="Gilroy R."/>
            <person name="Ravi A."/>
            <person name="Getino M."/>
            <person name="Pursley I."/>
            <person name="Horton D.L."/>
            <person name="Alikhan N.F."/>
            <person name="Baker D."/>
            <person name="Gharbi K."/>
            <person name="Hall N."/>
            <person name="Watson M."/>
            <person name="Adriaenssens E.M."/>
            <person name="Foster-Nyarko E."/>
            <person name="Jarju S."/>
            <person name="Secka A."/>
            <person name="Antonio M."/>
            <person name="Oren A."/>
            <person name="Chaudhuri R.R."/>
            <person name="La Ragione R."/>
            <person name="Hildebrand F."/>
            <person name="Pallen M.J."/>
        </authorList>
    </citation>
    <scope>NUCLEOTIDE SEQUENCE</scope>
    <source>
        <strain evidence="4">ChiBcec1-1093</strain>
    </source>
</reference>
<feature type="binding site" evidence="2">
    <location>
        <position position="104"/>
    </location>
    <ligand>
        <name>Mn(2+)</name>
        <dbReference type="ChEBI" id="CHEBI:29035"/>
        <label>2</label>
    </ligand>
</feature>
<dbReference type="GO" id="GO:0046872">
    <property type="term" value="F:metal ion binding"/>
    <property type="evidence" value="ECO:0007669"/>
    <property type="project" value="UniProtKB-KW"/>
</dbReference>
<dbReference type="Pfam" id="PF07687">
    <property type="entry name" value="M20_dimer"/>
    <property type="match status" value="1"/>
</dbReference>
<dbReference type="SUPFAM" id="SSF53187">
    <property type="entry name" value="Zn-dependent exopeptidases"/>
    <property type="match status" value="1"/>
</dbReference>
<feature type="binding site" evidence="2">
    <location>
        <position position="164"/>
    </location>
    <ligand>
        <name>Mn(2+)</name>
        <dbReference type="ChEBI" id="CHEBI:29035"/>
        <label>2</label>
    </ligand>
</feature>
<dbReference type="PIRSF" id="PIRSF005962">
    <property type="entry name" value="Pept_M20D_amidohydro"/>
    <property type="match status" value="1"/>
</dbReference>
<dbReference type="AlphaFoldDB" id="A0A9D2K6W1"/>
<name>A0A9D2K6W1_9FIRM</name>
<evidence type="ECO:0000313" key="5">
    <source>
        <dbReference type="Proteomes" id="UP000824101"/>
    </source>
</evidence>
<organism evidence="4 5">
    <name type="scientific">Candidatus Lachnoclostridium stercorigallinarum</name>
    <dbReference type="NCBI Taxonomy" id="2838634"/>
    <lineage>
        <taxon>Bacteria</taxon>
        <taxon>Bacillati</taxon>
        <taxon>Bacillota</taxon>
        <taxon>Clostridia</taxon>
        <taxon>Lachnospirales</taxon>
        <taxon>Lachnospiraceae</taxon>
    </lineage>
</organism>
<reference evidence="4" key="2">
    <citation type="submission" date="2021-04" db="EMBL/GenBank/DDBJ databases">
        <authorList>
            <person name="Gilroy R."/>
        </authorList>
    </citation>
    <scope>NUCLEOTIDE SEQUENCE</scope>
    <source>
        <strain evidence="4">ChiBcec1-1093</strain>
    </source>
</reference>
<keyword evidence="1" id="KW-0378">Hydrolase</keyword>
<feature type="binding site" evidence="2">
    <location>
        <position position="364"/>
    </location>
    <ligand>
        <name>Mn(2+)</name>
        <dbReference type="ChEBI" id="CHEBI:29035"/>
        <label>2</label>
    </ligand>
</feature>
<feature type="binding site" evidence="2">
    <location>
        <position position="102"/>
    </location>
    <ligand>
        <name>Mn(2+)</name>
        <dbReference type="ChEBI" id="CHEBI:29035"/>
        <label>2</label>
    </ligand>
</feature>
<protein>
    <submittedName>
        <fullName evidence="4">Amidohydrolase</fullName>
    </submittedName>
</protein>
<dbReference type="Proteomes" id="UP000824101">
    <property type="component" value="Unassembled WGS sequence"/>
</dbReference>
<comment type="caution">
    <text evidence="4">The sequence shown here is derived from an EMBL/GenBank/DDBJ whole genome shotgun (WGS) entry which is preliminary data.</text>
</comment>
<dbReference type="PANTHER" id="PTHR11014">
    <property type="entry name" value="PEPTIDASE M20 FAMILY MEMBER"/>
    <property type="match status" value="1"/>
</dbReference>
<dbReference type="SUPFAM" id="SSF55031">
    <property type="entry name" value="Bacterial exopeptidase dimerisation domain"/>
    <property type="match status" value="1"/>
</dbReference>
<dbReference type="InterPro" id="IPR002933">
    <property type="entry name" value="Peptidase_M20"/>
</dbReference>
<keyword evidence="2" id="KW-0464">Manganese</keyword>
<dbReference type="Pfam" id="PF01546">
    <property type="entry name" value="Peptidase_M20"/>
    <property type="match status" value="1"/>
</dbReference>
<keyword evidence="2" id="KW-0479">Metal-binding</keyword>
<dbReference type="EMBL" id="DXBC01000085">
    <property type="protein sequence ID" value="HIZ79254.1"/>
    <property type="molecule type" value="Genomic_DNA"/>
</dbReference>
<feature type="binding site" evidence="2">
    <location>
        <position position="138"/>
    </location>
    <ligand>
        <name>Mn(2+)</name>
        <dbReference type="ChEBI" id="CHEBI:29035"/>
        <label>2</label>
    </ligand>
</feature>
<evidence type="ECO:0000259" key="3">
    <source>
        <dbReference type="Pfam" id="PF07687"/>
    </source>
</evidence>
<dbReference type="GO" id="GO:0019877">
    <property type="term" value="P:diaminopimelate biosynthetic process"/>
    <property type="evidence" value="ECO:0007669"/>
    <property type="project" value="UniProtKB-ARBA"/>
</dbReference>
<comment type="cofactor">
    <cofactor evidence="2">
        <name>Mn(2+)</name>
        <dbReference type="ChEBI" id="CHEBI:29035"/>
    </cofactor>
    <text evidence="2">The Mn(2+) ion enhances activity.</text>
</comment>
<accession>A0A9D2K6W1</accession>
<dbReference type="PANTHER" id="PTHR11014:SF63">
    <property type="entry name" value="METALLOPEPTIDASE, PUTATIVE (AFU_ORTHOLOGUE AFUA_6G09600)-RELATED"/>
    <property type="match status" value="1"/>
</dbReference>
<evidence type="ECO:0000313" key="4">
    <source>
        <dbReference type="EMBL" id="HIZ79254.1"/>
    </source>
</evidence>
<evidence type="ECO:0000256" key="1">
    <source>
        <dbReference type="ARBA" id="ARBA00022801"/>
    </source>
</evidence>
<dbReference type="Gene3D" id="3.40.630.10">
    <property type="entry name" value="Zn peptidases"/>
    <property type="match status" value="1"/>
</dbReference>